<dbReference type="OrthoDB" id="6288734at2759"/>
<evidence type="ECO:0000313" key="16">
    <source>
        <dbReference type="Proteomes" id="UP000039046"/>
    </source>
</evidence>
<comment type="similarity">
    <text evidence="1 13 14">Belongs to the HAM1 NTPase family.</text>
</comment>
<feature type="binding site" evidence="13">
    <location>
        <position position="48"/>
    </location>
    <ligand>
        <name>ITP</name>
        <dbReference type="ChEBI" id="CHEBI:61402"/>
    </ligand>
</feature>
<comment type="catalytic activity">
    <reaction evidence="12">
        <text>N(6)-hydroxy-dATP + H2O = N(6)-hydroxy-dAMP + diphosphate + H(+)</text>
        <dbReference type="Rhea" id="RHEA:83971"/>
        <dbReference type="ChEBI" id="CHEBI:15377"/>
        <dbReference type="ChEBI" id="CHEBI:15378"/>
        <dbReference type="ChEBI" id="CHEBI:33019"/>
        <dbReference type="ChEBI" id="CHEBI:233529"/>
        <dbReference type="ChEBI" id="CHEBI:233530"/>
    </reaction>
    <physiologicalReaction direction="left-to-right" evidence="12">
        <dbReference type="Rhea" id="RHEA:83972"/>
    </physiologicalReaction>
</comment>
<dbReference type="GO" id="GO:0005634">
    <property type="term" value="C:nucleus"/>
    <property type="evidence" value="ECO:0007669"/>
    <property type="project" value="UniProtKB-SubCell"/>
</dbReference>
<dbReference type="FunFam" id="3.90.950.10:FF:000003">
    <property type="entry name" value="Inosine triphosphate pyrophosphatase"/>
    <property type="match status" value="1"/>
</dbReference>
<dbReference type="STRING" id="1531966.A0A0A1THW0"/>
<feature type="binding site" evidence="13">
    <location>
        <position position="161"/>
    </location>
    <ligand>
        <name>ITP</name>
        <dbReference type="ChEBI" id="CHEBI:61402"/>
    </ligand>
</feature>
<dbReference type="PANTHER" id="PTHR11067:SF9">
    <property type="entry name" value="INOSINE TRIPHOSPHATE PYROPHOSPHATASE"/>
    <property type="match status" value="1"/>
</dbReference>
<feature type="binding site" evidence="13">
    <location>
        <begin position="64"/>
        <end position="65"/>
    </location>
    <ligand>
        <name>ITP</name>
        <dbReference type="ChEBI" id="CHEBI:61402"/>
    </ligand>
</feature>
<sequence>MASVYFITGNANKLKEVKAVLEPHVEVSSQAIDLEEIQGSIEEVTIAKCTKAAVLANGPVLVEDTALSFNALNGLPGPYIKWFLSDIGLDGLNNLLAAYPNKEAEAICTFGYCAGPGEPPILFQGRVQGKIVPPRGGRNFGWDPIFEYEGKTFAEMDVVEKTKISHRGKALDKLQSWLREQPRDTIA</sequence>
<evidence type="ECO:0000256" key="8">
    <source>
        <dbReference type="ARBA" id="ARBA00023211"/>
    </source>
</evidence>
<dbReference type="SUPFAM" id="SSF52972">
    <property type="entry name" value="ITPase-like"/>
    <property type="match status" value="1"/>
</dbReference>
<dbReference type="PANTHER" id="PTHR11067">
    <property type="entry name" value="INOSINE TRIPHOSPHATE PYROPHOSPHATASE/HAM1 PROTEIN"/>
    <property type="match status" value="1"/>
</dbReference>
<evidence type="ECO:0000256" key="5">
    <source>
        <dbReference type="ARBA" id="ARBA00022801"/>
    </source>
</evidence>
<dbReference type="InterPro" id="IPR002637">
    <property type="entry name" value="RdgB/HAM1"/>
</dbReference>
<keyword evidence="6 13" id="KW-0460">Magnesium</keyword>
<evidence type="ECO:0000256" key="1">
    <source>
        <dbReference type="ARBA" id="ARBA00008023"/>
    </source>
</evidence>
<dbReference type="Pfam" id="PF01725">
    <property type="entry name" value="Ham1p_like"/>
    <property type="match status" value="1"/>
</dbReference>
<evidence type="ECO:0000256" key="6">
    <source>
        <dbReference type="ARBA" id="ARBA00022842"/>
    </source>
</evidence>
<dbReference type="GO" id="GO:0000166">
    <property type="term" value="F:nucleotide binding"/>
    <property type="evidence" value="ECO:0007669"/>
    <property type="project" value="UniProtKB-KW"/>
</dbReference>
<keyword evidence="13" id="KW-0539">Nucleus</keyword>
<feature type="binding site" evidence="13">
    <location>
        <begin position="166"/>
        <end position="167"/>
    </location>
    <ligand>
        <name>ITP</name>
        <dbReference type="ChEBI" id="CHEBI:61402"/>
    </ligand>
</feature>
<reference evidence="15 16" key="1">
    <citation type="journal article" date="2015" name="Genome Announc.">
        <title>Draft Genome Sequence and Gene Annotation of the Entomopathogenic Fungus Verticillium hemipterigenum.</title>
        <authorList>
            <person name="Horn F."/>
            <person name="Habel A."/>
            <person name="Scharf D.H."/>
            <person name="Dworschak J."/>
            <person name="Brakhage A.A."/>
            <person name="Guthke R."/>
            <person name="Hertweck C."/>
            <person name="Linde J."/>
        </authorList>
    </citation>
    <scope>NUCLEOTIDE SEQUENCE [LARGE SCALE GENOMIC DNA]</scope>
</reference>
<gene>
    <name evidence="15" type="ORF">VHEMI10082</name>
</gene>
<dbReference type="GO" id="GO:0036220">
    <property type="term" value="F:ITP diphosphatase activity"/>
    <property type="evidence" value="ECO:0007669"/>
    <property type="project" value="UniProtKB-UniRule"/>
</dbReference>
<evidence type="ECO:0000256" key="14">
    <source>
        <dbReference type="RuleBase" id="RU003781"/>
    </source>
</evidence>
<dbReference type="Gene3D" id="3.90.950.10">
    <property type="match status" value="1"/>
</dbReference>
<evidence type="ECO:0000256" key="2">
    <source>
        <dbReference type="ARBA" id="ARBA00022490"/>
    </source>
</evidence>
<feature type="binding site" evidence="13">
    <location>
        <begin position="8"/>
        <end position="13"/>
    </location>
    <ligand>
        <name>ITP</name>
        <dbReference type="ChEBI" id="CHEBI:61402"/>
    </ligand>
</feature>
<comment type="catalytic activity">
    <reaction evidence="13">
        <text>XTP + H2O = XMP + diphosphate + H(+)</text>
        <dbReference type="Rhea" id="RHEA:28610"/>
        <dbReference type="ChEBI" id="CHEBI:15377"/>
        <dbReference type="ChEBI" id="CHEBI:15378"/>
        <dbReference type="ChEBI" id="CHEBI:33019"/>
        <dbReference type="ChEBI" id="CHEBI:57464"/>
        <dbReference type="ChEBI" id="CHEBI:61314"/>
        <dbReference type="EC" id="3.6.1.66"/>
    </reaction>
</comment>
<organism evidence="15 16">
    <name type="scientific">[Torrubiella] hemipterigena</name>
    <dbReference type="NCBI Taxonomy" id="1531966"/>
    <lineage>
        <taxon>Eukaryota</taxon>
        <taxon>Fungi</taxon>
        <taxon>Dikarya</taxon>
        <taxon>Ascomycota</taxon>
        <taxon>Pezizomycotina</taxon>
        <taxon>Sordariomycetes</taxon>
        <taxon>Hypocreomycetidae</taxon>
        <taxon>Hypocreales</taxon>
        <taxon>Clavicipitaceae</taxon>
        <taxon>Clavicipitaceae incertae sedis</taxon>
        <taxon>'Torrubiella' clade</taxon>
    </lineage>
</organism>
<evidence type="ECO:0000256" key="11">
    <source>
        <dbReference type="ARBA" id="ARBA00093255"/>
    </source>
</evidence>
<evidence type="ECO:0000313" key="15">
    <source>
        <dbReference type="EMBL" id="CEJ94559.1"/>
    </source>
</evidence>
<dbReference type="GO" id="GO:0009204">
    <property type="term" value="P:deoxyribonucleoside triphosphate catabolic process"/>
    <property type="evidence" value="ECO:0007669"/>
    <property type="project" value="UniProtKB-UniRule"/>
</dbReference>
<comment type="catalytic activity">
    <reaction evidence="11">
        <text>dITP + H2O = dIMP + diphosphate + H(+)</text>
        <dbReference type="Rhea" id="RHEA:28342"/>
        <dbReference type="ChEBI" id="CHEBI:15377"/>
        <dbReference type="ChEBI" id="CHEBI:15378"/>
        <dbReference type="ChEBI" id="CHEBI:33019"/>
        <dbReference type="ChEBI" id="CHEBI:61194"/>
        <dbReference type="ChEBI" id="CHEBI:61382"/>
        <dbReference type="EC" id="3.6.1.66"/>
    </reaction>
    <physiologicalReaction direction="left-to-right" evidence="11">
        <dbReference type="Rhea" id="RHEA:28343"/>
    </physiologicalReaction>
</comment>
<dbReference type="GO" id="GO:0005737">
    <property type="term" value="C:cytoplasm"/>
    <property type="evidence" value="ECO:0007669"/>
    <property type="project" value="UniProtKB-SubCell"/>
</dbReference>
<evidence type="ECO:0000256" key="3">
    <source>
        <dbReference type="ARBA" id="ARBA00022723"/>
    </source>
</evidence>
<dbReference type="GO" id="GO:0035870">
    <property type="term" value="F:dITP diphosphatase activity"/>
    <property type="evidence" value="ECO:0007669"/>
    <property type="project" value="UniProtKB-UniRule"/>
</dbReference>
<dbReference type="GO" id="GO:0009117">
    <property type="term" value="P:nucleotide metabolic process"/>
    <property type="evidence" value="ECO:0007669"/>
    <property type="project" value="UniProtKB-KW"/>
</dbReference>
<evidence type="ECO:0000256" key="7">
    <source>
        <dbReference type="ARBA" id="ARBA00023080"/>
    </source>
</evidence>
<dbReference type="GO" id="GO:0046872">
    <property type="term" value="F:metal ion binding"/>
    <property type="evidence" value="ECO:0007669"/>
    <property type="project" value="UniProtKB-KW"/>
</dbReference>
<dbReference type="NCBIfam" id="TIGR00042">
    <property type="entry name" value="RdgB/HAM1 family non-canonical purine NTP pyrophosphatase"/>
    <property type="match status" value="1"/>
</dbReference>
<proteinExistence type="inferred from homology"/>
<dbReference type="EC" id="3.6.1.66" evidence="13"/>
<keyword evidence="5 13" id="KW-0378">Hydrolase</keyword>
<protein>
    <recommendedName>
        <fullName evidence="13">Inosine triphosphate pyrophosphatase</fullName>
        <shortName evidence="13">ITPase</shortName>
        <shortName evidence="13">Inosine triphosphatase</shortName>
        <ecNumber evidence="13">3.6.1.66</ecNumber>
    </recommendedName>
    <alternativeName>
        <fullName evidence="13">Non-canonical purine NTP pyrophosphatase</fullName>
    </alternativeName>
    <alternativeName>
        <fullName evidence="13">Non-standard purine NTP pyrophosphatase</fullName>
    </alternativeName>
    <alternativeName>
        <fullName evidence="13">Nucleoside-triphosphate diphosphatase</fullName>
    </alternativeName>
    <alternativeName>
        <fullName evidence="13">Nucleoside-triphosphate pyrophosphatase</fullName>
        <shortName evidence="13">NTPase</shortName>
    </alternativeName>
    <alternativeName>
        <fullName evidence="13">XTP/dITP diphosphatase</fullName>
    </alternativeName>
</protein>
<comment type="subunit">
    <text evidence="13">Homodimer.</text>
</comment>
<dbReference type="AlphaFoldDB" id="A0A0A1THW0"/>
<evidence type="ECO:0000256" key="4">
    <source>
        <dbReference type="ARBA" id="ARBA00022741"/>
    </source>
</evidence>
<evidence type="ECO:0000256" key="10">
    <source>
        <dbReference type="ARBA" id="ARBA00093218"/>
    </source>
</evidence>
<keyword evidence="3 13" id="KW-0479">Metal-binding</keyword>
<dbReference type="CDD" id="cd00515">
    <property type="entry name" value="HAM1"/>
    <property type="match status" value="1"/>
</dbReference>
<keyword evidence="16" id="KW-1185">Reference proteome</keyword>
<comment type="subcellular location">
    <subcellularLocation>
        <location evidence="13">Cytoplasm</location>
    </subcellularLocation>
    <subcellularLocation>
        <location evidence="13">Nucleus</location>
    </subcellularLocation>
</comment>
<comment type="cofactor">
    <cofactor evidence="13">
        <name>Mg(2+)</name>
        <dbReference type="ChEBI" id="CHEBI:18420"/>
    </cofactor>
    <cofactor evidence="13">
        <name>Mn(2+)</name>
        <dbReference type="ChEBI" id="CHEBI:29035"/>
    </cofactor>
    <text evidence="13">Binds 1 divalent metal cation per subunit; can use either Mg(2+) or Mn(2+).</text>
</comment>
<feature type="binding site" evidence="13">
    <location>
        <position position="36"/>
    </location>
    <ligand>
        <name>Mg(2+)</name>
        <dbReference type="ChEBI" id="CHEBI:18420"/>
    </ligand>
</feature>
<keyword evidence="4 13" id="KW-0547">Nucleotide-binding</keyword>
<evidence type="ECO:0000256" key="13">
    <source>
        <dbReference type="HAMAP-Rule" id="MF_03148"/>
    </source>
</evidence>
<comment type="function">
    <text evidence="13">Pyrophosphatase that hydrolyzes non-canonical purine nucleotides such as inosine triphosphate (ITP), deoxyinosine triphosphate (dITP) or xanthosine 5'-triphosphate (XTP) to their respective monophosphate derivatives. The enzyme does not distinguish between the deoxy- and ribose forms. Probably excludes non-canonical purines from RNA and DNA precursor pools, thus preventing their incorporation into RNA and DNA and avoiding chromosomal lesions.</text>
</comment>
<dbReference type="InterPro" id="IPR029001">
    <property type="entry name" value="ITPase-like_fam"/>
</dbReference>
<name>A0A0A1THW0_9HYPO</name>
<dbReference type="InterPro" id="IPR027502">
    <property type="entry name" value="ITPase"/>
</dbReference>
<evidence type="ECO:0000256" key="12">
    <source>
        <dbReference type="ARBA" id="ARBA00093271"/>
    </source>
</evidence>
<feature type="binding site" evidence="13">
    <location>
        <position position="64"/>
    </location>
    <ligand>
        <name>Mg(2+)</name>
        <dbReference type="ChEBI" id="CHEBI:18420"/>
    </ligand>
</feature>
<dbReference type="HOGENOM" id="CLU_082080_1_1_1"/>
<dbReference type="GO" id="GO:0036222">
    <property type="term" value="F:XTP diphosphatase activity"/>
    <property type="evidence" value="ECO:0007669"/>
    <property type="project" value="UniProtKB-UniRule"/>
</dbReference>
<keyword evidence="7 13" id="KW-0546">Nucleotide metabolism</keyword>
<dbReference type="HAMAP" id="MF_03148">
    <property type="entry name" value="HAM1_NTPase"/>
    <property type="match status" value="1"/>
</dbReference>
<feature type="binding site" evidence="13">
    <location>
        <begin position="140"/>
        <end position="143"/>
    </location>
    <ligand>
        <name>ITP</name>
        <dbReference type="ChEBI" id="CHEBI:61402"/>
    </ligand>
</feature>
<evidence type="ECO:0000256" key="9">
    <source>
        <dbReference type="ARBA" id="ARBA00054940"/>
    </source>
</evidence>
<comment type="function">
    <text evidence="9">Pyrophosphatase that hydrolyzes the non-canonical purine nucleotides inosine triphosphate (ITP), deoxyinosine triphosphate (dITP) as well as 2'-deoxy-N-6-hydroxylaminopurine triphosphate (dHAPTP) and xanthosine 5'-triphosphate (XTP) to their respective monophosphate derivatives. The enzyme does not distinguish between the deoxy- and ribose forms. Probably excludes non-canonical purines from RNA and DNA precursor pools, thus preventing their incorporation into RNA and DNA and avoiding chromosomal lesions.</text>
</comment>
<keyword evidence="8 13" id="KW-0464">Manganese</keyword>
<dbReference type="EMBL" id="CDHN01000007">
    <property type="protein sequence ID" value="CEJ94559.1"/>
    <property type="molecule type" value="Genomic_DNA"/>
</dbReference>
<comment type="catalytic activity">
    <reaction evidence="10">
        <text>ITP + H2O = IMP + diphosphate + H(+)</text>
        <dbReference type="Rhea" id="RHEA:29399"/>
        <dbReference type="ChEBI" id="CHEBI:15377"/>
        <dbReference type="ChEBI" id="CHEBI:15378"/>
        <dbReference type="ChEBI" id="CHEBI:33019"/>
        <dbReference type="ChEBI" id="CHEBI:58053"/>
        <dbReference type="ChEBI" id="CHEBI:61402"/>
        <dbReference type="EC" id="3.6.1.66"/>
    </reaction>
    <physiologicalReaction direction="left-to-right" evidence="10">
        <dbReference type="Rhea" id="RHEA:29400"/>
    </physiologicalReaction>
</comment>
<accession>A0A0A1THW0</accession>
<dbReference type="Proteomes" id="UP000039046">
    <property type="component" value="Unassembled WGS sequence"/>
</dbReference>
<keyword evidence="2 13" id="KW-0963">Cytoplasm</keyword>